<name>A0A412ISD2_9FIRM</name>
<accession>A0A412ISD2</accession>
<evidence type="ECO:0000313" key="1">
    <source>
        <dbReference type="EMBL" id="RGS43013.1"/>
    </source>
</evidence>
<sequence>MNQARRDCKIPIYMVPRCPVCGGPMDMNLRKDDYFVQDSAWYEAERRFGDFVSRSLDRKQG</sequence>
<comment type="caution">
    <text evidence="1">The sequence shown here is derived from an EMBL/GenBank/DDBJ whole genome shotgun (WGS) entry which is preliminary data.</text>
</comment>
<dbReference type="Proteomes" id="UP000283295">
    <property type="component" value="Unassembled WGS sequence"/>
</dbReference>
<proteinExistence type="predicted"/>
<dbReference type="EMBL" id="QRVK01000012">
    <property type="protein sequence ID" value="RGS43013.1"/>
    <property type="molecule type" value="Genomic_DNA"/>
</dbReference>
<protein>
    <submittedName>
        <fullName evidence="1">Uncharacterized protein</fullName>
    </submittedName>
</protein>
<gene>
    <name evidence="1" type="ORF">DWX94_06530</name>
</gene>
<reference evidence="1 2" key="1">
    <citation type="submission" date="2018-08" db="EMBL/GenBank/DDBJ databases">
        <title>A genome reference for cultivated species of the human gut microbiota.</title>
        <authorList>
            <person name="Zou Y."/>
            <person name="Xue W."/>
            <person name="Luo G."/>
        </authorList>
    </citation>
    <scope>NUCLEOTIDE SEQUENCE [LARGE SCALE GENOMIC DNA]</scope>
    <source>
        <strain evidence="1 2">AF22-21</strain>
    </source>
</reference>
<organism evidence="1 2">
    <name type="scientific">Coprococcus eutactus</name>
    <dbReference type="NCBI Taxonomy" id="33043"/>
    <lineage>
        <taxon>Bacteria</taxon>
        <taxon>Bacillati</taxon>
        <taxon>Bacillota</taxon>
        <taxon>Clostridia</taxon>
        <taxon>Lachnospirales</taxon>
        <taxon>Lachnospiraceae</taxon>
        <taxon>Coprococcus</taxon>
    </lineage>
</organism>
<dbReference type="AlphaFoldDB" id="A0A412ISD2"/>
<evidence type="ECO:0000313" key="2">
    <source>
        <dbReference type="Proteomes" id="UP000283295"/>
    </source>
</evidence>